<accession>A0AAE0KRG4</accession>
<evidence type="ECO:0000313" key="3">
    <source>
        <dbReference type="Proteomes" id="UP001190700"/>
    </source>
</evidence>
<dbReference type="AlphaFoldDB" id="A0AAE0KRG4"/>
<dbReference type="Proteomes" id="UP001190700">
    <property type="component" value="Unassembled WGS sequence"/>
</dbReference>
<feature type="region of interest" description="Disordered" evidence="1">
    <location>
        <begin position="433"/>
        <end position="454"/>
    </location>
</feature>
<organism evidence="2 3">
    <name type="scientific">Cymbomonas tetramitiformis</name>
    <dbReference type="NCBI Taxonomy" id="36881"/>
    <lineage>
        <taxon>Eukaryota</taxon>
        <taxon>Viridiplantae</taxon>
        <taxon>Chlorophyta</taxon>
        <taxon>Pyramimonadophyceae</taxon>
        <taxon>Pyramimonadales</taxon>
        <taxon>Pyramimonadaceae</taxon>
        <taxon>Cymbomonas</taxon>
    </lineage>
</organism>
<dbReference type="EMBL" id="LGRX02020173">
    <property type="protein sequence ID" value="KAK3257735.1"/>
    <property type="molecule type" value="Genomic_DNA"/>
</dbReference>
<sequence>KKSQDRPAIAEHICNILKDRERRNKASKGRKYQKLSRNAKLVLSNGGPSVKWFQSFFAHHAKRISQKVPVAVEKKRLAQYTEDNVVEHVHAPAGLVQTLRSAGIMDEDGKIIHPVLNRDESPQFVDFNTLRGNNIRRLVASSGESAVLPKQENRECVSIDVTMSLDGFMFGPHIIIARECLTESCAPDEVAVFDDCINEKLKYSTHSLISNNQCGVQTGPTLLQRSHLLDRELAARGTVRPVVEMTDNHDSRYDDDMMQFCEEKQIIKWSEKANTSGIFQALDQVNHQLHSEYNKGVREFKKLRKTQLAMRYHRKVDESEVKVNATDFLRIFCDIWFTWSTVMDRKIAWRRVGIMQECIAPDEINREHFVVHAGPEVKDSVPLSFADFSGSPEGVRKGTPEYFKRKLAAIRALGQEWETFETTPMLRGILEVRSVPPLPPKPSKGRLSDNNGSFSFNEVRKKKAAKKQAEQDARQETEFRALQQDLAKKQRDAEITATAAAKQQKLEALKHAWESEALIAAFKAAGGGDGGAD</sequence>
<comment type="caution">
    <text evidence="2">The sequence shown here is derived from an EMBL/GenBank/DDBJ whole genome shotgun (WGS) entry which is preliminary data.</text>
</comment>
<evidence type="ECO:0000313" key="2">
    <source>
        <dbReference type="EMBL" id="KAK3257735.1"/>
    </source>
</evidence>
<keyword evidence="3" id="KW-1185">Reference proteome</keyword>
<feature type="non-terminal residue" evidence="2">
    <location>
        <position position="1"/>
    </location>
</feature>
<gene>
    <name evidence="2" type="ORF">CYMTET_33191</name>
</gene>
<reference evidence="2 3" key="1">
    <citation type="journal article" date="2015" name="Genome Biol. Evol.">
        <title>Comparative Genomics of a Bacterivorous Green Alga Reveals Evolutionary Causalities and Consequences of Phago-Mixotrophic Mode of Nutrition.</title>
        <authorList>
            <person name="Burns J.A."/>
            <person name="Paasch A."/>
            <person name="Narechania A."/>
            <person name="Kim E."/>
        </authorList>
    </citation>
    <scope>NUCLEOTIDE SEQUENCE [LARGE SCALE GENOMIC DNA]</scope>
    <source>
        <strain evidence="2 3">PLY_AMNH</strain>
    </source>
</reference>
<evidence type="ECO:0000256" key="1">
    <source>
        <dbReference type="SAM" id="MobiDB-lite"/>
    </source>
</evidence>
<proteinExistence type="predicted"/>
<protein>
    <submittedName>
        <fullName evidence="2">Uncharacterized protein</fullName>
    </submittedName>
</protein>
<name>A0AAE0KRG4_9CHLO</name>